<reference evidence="2 3" key="1">
    <citation type="submission" date="2023-06" db="EMBL/GenBank/DDBJ databases">
        <title>Alteromonas sp. ASW11-36 isolated from intertidal sand.</title>
        <authorList>
            <person name="Li Y."/>
        </authorList>
    </citation>
    <scope>NUCLEOTIDE SEQUENCE [LARGE SCALE GENOMIC DNA]</scope>
    <source>
        <strain evidence="2 3">ASW11-36</strain>
    </source>
</reference>
<evidence type="ECO:0000256" key="1">
    <source>
        <dbReference type="SAM" id="SignalP"/>
    </source>
</evidence>
<feature type="chain" id="PRO_5045723022" evidence="1">
    <location>
        <begin position="21"/>
        <end position="156"/>
    </location>
</feature>
<feature type="signal peptide" evidence="1">
    <location>
        <begin position="1"/>
        <end position="20"/>
    </location>
</feature>
<protein>
    <submittedName>
        <fullName evidence="2">DUF3015 family protein</fullName>
    </submittedName>
</protein>
<gene>
    <name evidence="2" type="ORF">QTP81_14235</name>
</gene>
<evidence type="ECO:0000313" key="3">
    <source>
        <dbReference type="Proteomes" id="UP001234343"/>
    </source>
</evidence>
<organism evidence="2 3">
    <name type="scientific">Alteromonas arenosi</name>
    <dbReference type="NCBI Taxonomy" id="3055817"/>
    <lineage>
        <taxon>Bacteria</taxon>
        <taxon>Pseudomonadati</taxon>
        <taxon>Pseudomonadota</taxon>
        <taxon>Gammaproteobacteria</taxon>
        <taxon>Alteromonadales</taxon>
        <taxon>Alteromonadaceae</taxon>
        <taxon>Alteromonas/Salinimonas group</taxon>
        <taxon>Alteromonas</taxon>
    </lineage>
</organism>
<dbReference type="Pfam" id="PF11220">
    <property type="entry name" value="DUF3015"/>
    <property type="match status" value="1"/>
</dbReference>
<comment type="caution">
    <text evidence="2">The sequence shown here is derived from an EMBL/GenBank/DDBJ whole genome shotgun (WGS) entry which is preliminary data.</text>
</comment>
<keyword evidence="3" id="KW-1185">Reference proteome</keyword>
<dbReference type="EMBL" id="JAUCBP010000012">
    <property type="protein sequence ID" value="MDM7861757.1"/>
    <property type="molecule type" value="Genomic_DNA"/>
</dbReference>
<name>A0ABT7SZZ3_9ALTE</name>
<sequence length="156" mass="16412">MKKIIASIAVALTFSFAASAQEVKVNPWQDCGIGAMIFPDNGVAAAISNVIWDLGTTAVTSASASEDSCNSTRVQTAQFINETYNNLEDELVRGEGVHITAMLNLMSCDAASHAETSATIRSEFADQLLGSADQTTVKAERLFNIAETATANCSAS</sequence>
<evidence type="ECO:0000313" key="2">
    <source>
        <dbReference type="EMBL" id="MDM7861757.1"/>
    </source>
</evidence>
<accession>A0ABT7SZZ3</accession>
<dbReference type="RefSeq" id="WP_289366415.1">
    <property type="nucleotide sequence ID" value="NZ_JAUCBP010000012.1"/>
</dbReference>
<keyword evidence="1" id="KW-0732">Signal</keyword>
<dbReference type="Proteomes" id="UP001234343">
    <property type="component" value="Unassembled WGS sequence"/>
</dbReference>
<dbReference type="InterPro" id="IPR021383">
    <property type="entry name" value="DUF3015"/>
</dbReference>
<proteinExistence type="predicted"/>